<evidence type="ECO:0000256" key="14">
    <source>
        <dbReference type="SAM" id="Phobius"/>
    </source>
</evidence>
<dbReference type="FunFam" id="1.10.287.130:FF:000001">
    <property type="entry name" value="Two-component sensor histidine kinase"/>
    <property type="match status" value="1"/>
</dbReference>
<keyword evidence="6 17" id="KW-0808">Transferase</keyword>
<dbReference type="PROSITE" id="PS50109">
    <property type="entry name" value="HIS_KIN"/>
    <property type="match status" value="1"/>
</dbReference>
<keyword evidence="4" id="KW-1003">Cell membrane</keyword>
<dbReference type="InterPro" id="IPR036890">
    <property type="entry name" value="HATPase_C_sf"/>
</dbReference>
<feature type="transmembrane region" description="Helical" evidence="14">
    <location>
        <begin position="168"/>
        <end position="187"/>
    </location>
</feature>
<evidence type="ECO:0000256" key="3">
    <source>
        <dbReference type="ARBA" id="ARBA00012438"/>
    </source>
</evidence>
<dbReference type="InterPro" id="IPR003661">
    <property type="entry name" value="HisK_dim/P_dom"/>
</dbReference>
<dbReference type="PROSITE" id="PS50885">
    <property type="entry name" value="HAMP"/>
    <property type="match status" value="1"/>
</dbReference>
<evidence type="ECO:0000256" key="11">
    <source>
        <dbReference type="ARBA" id="ARBA00022989"/>
    </source>
</evidence>
<dbReference type="EMBL" id="MZGV01000015">
    <property type="protein sequence ID" value="OPJ62448.1"/>
    <property type="molecule type" value="Genomic_DNA"/>
</dbReference>
<keyword evidence="7 14" id="KW-0812">Transmembrane</keyword>
<keyword evidence="9 17" id="KW-0418">Kinase</keyword>
<dbReference type="GO" id="GO:0000155">
    <property type="term" value="F:phosphorelay sensor kinase activity"/>
    <property type="evidence" value="ECO:0007669"/>
    <property type="project" value="InterPro"/>
</dbReference>
<dbReference type="Pfam" id="PF00672">
    <property type="entry name" value="HAMP"/>
    <property type="match status" value="1"/>
</dbReference>
<dbReference type="SMART" id="SM00387">
    <property type="entry name" value="HATPase_c"/>
    <property type="match status" value="1"/>
</dbReference>
<evidence type="ECO:0000313" key="18">
    <source>
        <dbReference type="Proteomes" id="UP000190080"/>
    </source>
</evidence>
<dbReference type="GO" id="GO:0005524">
    <property type="term" value="F:ATP binding"/>
    <property type="evidence" value="ECO:0007669"/>
    <property type="project" value="UniProtKB-KW"/>
</dbReference>
<dbReference type="Proteomes" id="UP000190080">
    <property type="component" value="Unassembled WGS sequence"/>
</dbReference>
<dbReference type="CDD" id="cd06225">
    <property type="entry name" value="HAMP"/>
    <property type="match status" value="1"/>
</dbReference>
<dbReference type="FunFam" id="3.30.565.10:FF:000006">
    <property type="entry name" value="Sensor histidine kinase WalK"/>
    <property type="match status" value="1"/>
</dbReference>
<sequence length="460" mass="51751">MKSIKVRLTINFMFIIIFSVFILELFLVSIVRYYYYNNIRAIMSNQIKISSEFYNRYFSDNSIEDIVLNNIDVFWEQTNAQVQIIDLKGNVLMDSIGMMHKNKISTTDFTNAVSGKQGSWIGEEENASGKTMAVSYPLRSKNKIIGVIRFISSLSEVDSQISKVSATFMLIGAAVIIIVGITSFFIANSIVEPIKELNVAARQFALGDFKAKTPKRNDDEIGELSDTLNYMAGEIEKKEQLKNDFISSISHELRTPLTIIKGWAVTLNSDEELEDGILKDGLSLIEKESDRLTGMVEELLDFSKFVSGRITLHKEKTDIQNVLEQIHMYFQLRAERENKKFVVNCSNISEVDIDRNRIKQVMINVIDNAFKFTEAEDSITVSCDSDNNYVYITIEDDGCGISEDDLPKVKEKFYKGKNIKSSNGIGLSISDEIVKLHGGTLNIDSKLGSGTAVMLSLPLS</sequence>
<keyword evidence="5" id="KW-0597">Phosphoprotein</keyword>
<dbReference type="GO" id="GO:0005886">
    <property type="term" value="C:plasma membrane"/>
    <property type="evidence" value="ECO:0007669"/>
    <property type="project" value="UniProtKB-SubCell"/>
</dbReference>
<evidence type="ECO:0000256" key="12">
    <source>
        <dbReference type="ARBA" id="ARBA00023012"/>
    </source>
</evidence>
<dbReference type="PANTHER" id="PTHR45528:SF1">
    <property type="entry name" value="SENSOR HISTIDINE KINASE CPXA"/>
    <property type="match status" value="1"/>
</dbReference>
<keyword evidence="13 14" id="KW-0472">Membrane</keyword>
<dbReference type="SUPFAM" id="SSF55874">
    <property type="entry name" value="ATPase domain of HSP90 chaperone/DNA topoisomerase II/histidine kinase"/>
    <property type="match status" value="1"/>
</dbReference>
<dbReference type="Gene3D" id="1.10.287.130">
    <property type="match status" value="1"/>
</dbReference>
<dbReference type="Pfam" id="PF00512">
    <property type="entry name" value="HisKA"/>
    <property type="match status" value="1"/>
</dbReference>
<dbReference type="SUPFAM" id="SSF158472">
    <property type="entry name" value="HAMP domain-like"/>
    <property type="match status" value="1"/>
</dbReference>
<evidence type="ECO:0000256" key="10">
    <source>
        <dbReference type="ARBA" id="ARBA00022840"/>
    </source>
</evidence>
<dbReference type="Pfam" id="PF02518">
    <property type="entry name" value="HATPase_c"/>
    <property type="match status" value="1"/>
</dbReference>
<keyword evidence="8" id="KW-0547">Nucleotide-binding</keyword>
<evidence type="ECO:0000256" key="7">
    <source>
        <dbReference type="ARBA" id="ARBA00022692"/>
    </source>
</evidence>
<dbReference type="CDD" id="cd00075">
    <property type="entry name" value="HATPase"/>
    <property type="match status" value="1"/>
</dbReference>
<dbReference type="InterPro" id="IPR036097">
    <property type="entry name" value="HisK_dim/P_sf"/>
</dbReference>
<evidence type="ECO:0000256" key="5">
    <source>
        <dbReference type="ARBA" id="ARBA00022553"/>
    </source>
</evidence>
<gene>
    <name evidence="17" type="primary">baeS_1</name>
    <name evidence="17" type="ORF">CLORY_18170</name>
</gene>
<dbReference type="AlphaFoldDB" id="A0A1V4IQY7"/>
<evidence type="ECO:0000256" key="2">
    <source>
        <dbReference type="ARBA" id="ARBA00004651"/>
    </source>
</evidence>
<comment type="subcellular location">
    <subcellularLocation>
        <location evidence="2">Cell membrane</location>
        <topology evidence="2">Multi-pass membrane protein</topology>
    </subcellularLocation>
</comment>
<evidence type="ECO:0000256" key="4">
    <source>
        <dbReference type="ARBA" id="ARBA00022475"/>
    </source>
</evidence>
<organism evidence="17 18">
    <name type="scientific">Clostridium oryzae</name>
    <dbReference type="NCBI Taxonomy" id="1450648"/>
    <lineage>
        <taxon>Bacteria</taxon>
        <taxon>Bacillati</taxon>
        <taxon>Bacillota</taxon>
        <taxon>Clostridia</taxon>
        <taxon>Eubacteriales</taxon>
        <taxon>Clostridiaceae</taxon>
        <taxon>Clostridium</taxon>
    </lineage>
</organism>
<dbReference type="RefSeq" id="WP_079423496.1">
    <property type="nucleotide sequence ID" value="NZ_MZGV01000015.1"/>
</dbReference>
<evidence type="ECO:0000259" key="16">
    <source>
        <dbReference type="PROSITE" id="PS50885"/>
    </source>
</evidence>
<protein>
    <recommendedName>
        <fullName evidence="3">histidine kinase</fullName>
        <ecNumber evidence="3">2.7.13.3</ecNumber>
    </recommendedName>
</protein>
<dbReference type="EC" id="2.7.13.3" evidence="3"/>
<feature type="domain" description="HAMP" evidence="16">
    <location>
        <begin position="188"/>
        <end position="240"/>
    </location>
</feature>
<dbReference type="Gene3D" id="1.10.8.500">
    <property type="entry name" value="HAMP domain in histidine kinase"/>
    <property type="match status" value="1"/>
</dbReference>
<dbReference type="PANTHER" id="PTHR45528">
    <property type="entry name" value="SENSOR HISTIDINE KINASE CPXA"/>
    <property type="match status" value="1"/>
</dbReference>
<dbReference type="InterPro" id="IPR050398">
    <property type="entry name" value="HssS/ArlS-like"/>
</dbReference>
<evidence type="ECO:0000256" key="6">
    <source>
        <dbReference type="ARBA" id="ARBA00022679"/>
    </source>
</evidence>
<keyword evidence="10" id="KW-0067">ATP-binding</keyword>
<dbReference type="SUPFAM" id="SSF103190">
    <property type="entry name" value="Sensory domain-like"/>
    <property type="match status" value="1"/>
</dbReference>
<dbReference type="SMART" id="SM00388">
    <property type="entry name" value="HisKA"/>
    <property type="match status" value="1"/>
</dbReference>
<comment type="caution">
    <text evidence="17">The sequence shown here is derived from an EMBL/GenBank/DDBJ whole genome shotgun (WGS) entry which is preliminary data.</text>
</comment>
<dbReference type="CDD" id="cd00082">
    <property type="entry name" value="HisKA"/>
    <property type="match status" value="1"/>
</dbReference>
<comment type="catalytic activity">
    <reaction evidence="1">
        <text>ATP + protein L-histidine = ADP + protein N-phospho-L-histidine.</text>
        <dbReference type="EC" id="2.7.13.3"/>
    </reaction>
</comment>
<dbReference type="InterPro" id="IPR003660">
    <property type="entry name" value="HAMP_dom"/>
</dbReference>
<dbReference type="InterPro" id="IPR004358">
    <property type="entry name" value="Sig_transdc_His_kin-like_C"/>
</dbReference>
<dbReference type="Gene3D" id="3.30.450.20">
    <property type="entry name" value="PAS domain"/>
    <property type="match status" value="1"/>
</dbReference>
<evidence type="ECO:0000256" key="9">
    <source>
        <dbReference type="ARBA" id="ARBA00022777"/>
    </source>
</evidence>
<keyword evidence="12" id="KW-0902">Two-component regulatory system</keyword>
<dbReference type="PRINTS" id="PR00344">
    <property type="entry name" value="BCTRLSENSOR"/>
</dbReference>
<feature type="transmembrane region" description="Helical" evidence="14">
    <location>
        <begin position="12"/>
        <end position="35"/>
    </location>
</feature>
<evidence type="ECO:0000256" key="13">
    <source>
        <dbReference type="ARBA" id="ARBA00023136"/>
    </source>
</evidence>
<reference evidence="17 18" key="1">
    <citation type="submission" date="2017-03" db="EMBL/GenBank/DDBJ databases">
        <title>Genome sequence of Clostridium oryzae DSM 28571.</title>
        <authorList>
            <person name="Poehlein A."/>
            <person name="Daniel R."/>
        </authorList>
    </citation>
    <scope>NUCLEOTIDE SEQUENCE [LARGE SCALE GENOMIC DNA]</scope>
    <source>
        <strain evidence="17 18">DSM 28571</strain>
    </source>
</reference>
<dbReference type="Gene3D" id="3.30.565.10">
    <property type="entry name" value="Histidine kinase-like ATPase, C-terminal domain"/>
    <property type="match status" value="1"/>
</dbReference>
<dbReference type="STRING" id="1450648.CLORY_18170"/>
<name>A0A1V4IQY7_9CLOT</name>
<proteinExistence type="predicted"/>
<evidence type="ECO:0000256" key="8">
    <source>
        <dbReference type="ARBA" id="ARBA00022741"/>
    </source>
</evidence>
<dbReference type="SUPFAM" id="SSF47384">
    <property type="entry name" value="Homodimeric domain of signal transducing histidine kinase"/>
    <property type="match status" value="1"/>
</dbReference>
<feature type="domain" description="Histidine kinase" evidence="15">
    <location>
        <begin position="248"/>
        <end position="460"/>
    </location>
</feature>
<keyword evidence="11 14" id="KW-1133">Transmembrane helix</keyword>
<dbReference type="OrthoDB" id="2359336at2"/>
<dbReference type="InterPro" id="IPR029151">
    <property type="entry name" value="Sensor-like_sf"/>
</dbReference>
<dbReference type="SMART" id="SM00304">
    <property type="entry name" value="HAMP"/>
    <property type="match status" value="1"/>
</dbReference>
<evidence type="ECO:0000313" key="17">
    <source>
        <dbReference type="EMBL" id="OPJ62448.1"/>
    </source>
</evidence>
<evidence type="ECO:0000259" key="15">
    <source>
        <dbReference type="PROSITE" id="PS50109"/>
    </source>
</evidence>
<evidence type="ECO:0000256" key="1">
    <source>
        <dbReference type="ARBA" id="ARBA00000085"/>
    </source>
</evidence>
<keyword evidence="18" id="KW-1185">Reference proteome</keyword>
<dbReference type="InterPro" id="IPR005467">
    <property type="entry name" value="His_kinase_dom"/>
</dbReference>
<accession>A0A1V4IQY7</accession>
<dbReference type="InterPro" id="IPR003594">
    <property type="entry name" value="HATPase_dom"/>
</dbReference>